<dbReference type="Proteomes" id="UP000601223">
    <property type="component" value="Unassembled WGS sequence"/>
</dbReference>
<dbReference type="Pfam" id="PF00583">
    <property type="entry name" value="Acetyltransf_1"/>
    <property type="match status" value="1"/>
</dbReference>
<organism evidence="2 3">
    <name type="scientific">Catellatospora bangladeshensis</name>
    <dbReference type="NCBI Taxonomy" id="310355"/>
    <lineage>
        <taxon>Bacteria</taxon>
        <taxon>Bacillati</taxon>
        <taxon>Actinomycetota</taxon>
        <taxon>Actinomycetes</taxon>
        <taxon>Micromonosporales</taxon>
        <taxon>Micromonosporaceae</taxon>
        <taxon>Catellatospora</taxon>
    </lineage>
</organism>
<sequence length="162" mass="17696">MDTMRVGVFEETDRPALCRMLADSEDFPQHLLYLYRRAGSHHTTLVARRGEQIDGMLGGSFDADLAVTGVFDVFELPPAPHAFLDRIHVREAARGRGVGRALIEAFAFEAMERECTFIGGSIDLSPGLTARKVFFEGLGFSIREHGNIGADPTGVLAAIMNS</sequence>
<dbReference type="AlphaFoldDB" id="A0A8J3NKJ4"/>
<evidence type="ECO:0000313" key="3">
    <source>
        <dbReference type="Proteomes" id="UP000601223"/>
    </source>
</evidence>
<protein>
    <recommendedName>
        <fullName evidence="1">N-acetyltransferase domain-containing protein</fullName>
    </recommendedName>
</protein>
<dbReference type="EMBL" id="BONF01000015">
    <property type="protein sequence ID" value="GIF81590.1"/>
    <property type="molecule type" value="Genomic_DNA"/>
</dbReference>
<name>A0A8J3NKJ4_9ACTN</name>
<dbReference type="SUPFAM" id="SSF55729">
    <property type="entry name" value="Acyl-CoA N-acyltransferases (Nat)"/>
    <property type="match status" value="1"/>
</dbReference>
<dbReference type="PROSITE" id="PS51186">
    <property type="entry name" value="GNAT"/>
    <property type="match status" value="1"/>
</dbReference>
<evidence type="ECO:0000313" key="2">
    <source>
        <dbReference type="EMBL" id="GIF81590.1"/>
    </source>
</evidence>
<evidence type="ECO:0000259" key="1">
    <source>
        <dbReference type="PROSITE" id="PS51186"/>
    </source>
</evidence>
<gene>
    <name evidence="2" type="ORF">Cba03nite_29390</name>
</gene>
<comment type="caution">
    <text evidence="2">The sequence shown here is derived from an EMBL/GenBank/DDBJ whole genome shotgun (WGS) entry which is preliminary data.</text>
</comment>
<dbReference type="GO" id="GO:0016747">
    <property type="term" value="F:acyltransferase activity, transferring groups other than amino-acyl groups"/>
    <property type="evidence" value="ECO:0007669"/>
    <property type="project" value="InterPro"/>
</dbReference>
<dbReference type="InterPro" id="IPR016181">
    <property type="entry name" value="Acyl_CoA_acyltransferase"/>
</dbReference>
<reference evidence="2 3" key="1">
    <citation type="submission" date="2021-01" db="EMBL/GenBank/DDBJ databases">
        <title>Whole genome shotgun sequence of Catellatospora bangladeshensis NBRC 107357.</title>
        <authorList>
            <person name="Komaki H."/>
            <person name="Tamura T."/>
        </authorList>
    </citation>
    <scope>NUCLEOTIDE SEQUENCE [LARGE SCALE GENOMIC DNA]</scope>
    <source>
        <strain evidence="2 3">NBRC 107357</strain>
    </source>
</reference>
<keyword evidence="3" id="KW-1185">Reference proteome</keyword>
<dbReference type="InterPro" id="IPR000182">
    <property type="entry name" value="GNAT_dom"/>
</dbReference>
<proteinExistence type="predicted"/>
<feature type="domain" description="N-acetyltransferase" evidence="1">
    <location>
        <begin position="4"/>
        <end position="162"/>
    </location>
</feature>
<accession>A0A8J3NKJ4</accession>
<dbReference type="CDD" id="cd04301">
    <property type="entry name" value="NAT_SF"/>
    <property type="match status" value="1"/>
</dbReference>
<dbReference type="Gene3D" id="3.40.630.30">
    <property type="match status" value="1"/>
</dbReference>